<proteinExistence type="predicted"/>
<reference evidence="1" key="1">
    <citation type="submission" date="2020-11" db="EMBL/GenBank/DDBJ databases">
        <authorList>
            <person name="Tran Van P."/>
        </authorList>
    </citation>
    <scope>NUCLEOTIDE SEQUENCE</scope>
</reference>
<protein>
    <submittedName>
        <fullName evidence="1">Uncharacterized protein</fullName>
    </submittedName>
</protein>
<sequence>MFPVSVRGHMRSLMTLIASAPRDDPRIEVLQYEVLEVLDRSKSSPSRLMEEFVTILTKNQSLRTAMETVVHVESNTTDKLISVSANVICTLKIINKAVAQLVELIIFKILLFGIDVSSFTVLVRQVMEGRKEGGDNPGQKGLRLLYELLSWQPYLAFDESVVTFFLELLTVGDTGHVTQMLKIISLLSKPPGKPLDGLGFILAQLTATRCDVIRGLLRSPQHNWFGKKCSTDTRIQTPVPWAQRLPSSTGTR</sequence>
<dbReference type="EMBL" id="OD015162">
    <property type="protein sequence ID" value="CAD7417880.1"/>
    <property type="molecule type" value="Genomic_DNA"/>
</dbReference>
<dbReference type="AlphaFoldDB" id="A0A7R9HFV1"/>
<name>A0A7R9HFV1_TIMPO</name>
<accession>A0A7R9HFV1</accession>
<gene>
    <name evidence="1" type="ORF">TPSB3V08_LOCUS12085</name>
</gene>
<organism evidence="1">
    <name type="scientific">Timema poppense</name>
    <name type="common">Walking stick</name>
    <dbReference type="NCBI Taxonomy" id="170557"/>
    <lineage>
        <taxon>Eukaryota</taxon>
        <taxon>Metazoa</taxon>
        <taxon>Ecdysozoa</taxon>
        <taxon>Arthropoda</taxon>
        <taxon>Hexapoda</taxon>
        <taxon>Insecta</taxon>
        <taxon>Pterygota</taxon>
        <taxon>Neoptera</taxon>
        <taxon>Polyneoptera</taxon>
        <taxon>Phasmatodea</taxon>
        <taxon>Timematodea</taxon>
        <taxon>Timematoidea</taxon>
        <taxon>Timematidae</taxon>
        <taxon>Timema</taxon>
    </lineage>
</organism>
<evidence type="ECO:0000313" key="1">
    <source>
        <dbReference type="EMBL" id="CAD7417880.1"/>
    </source>
</evidence>